<evidence type="ECO:0000313" key="2">
    <source>
        <dbReference type="Proteomes" id="UP000284531"/>
    </source>
</evidence>
<dbReference type="RefSeq" id="WP_120240399.1">
    <property type="nucleotide sequence ID" value="NZ_RAPQ01000009.1"/>
</dbReference>
<protein>
    <submittedName>
        <fullName evidence="1">Uncharacterized protein DUF4943</fullName>
    </submittedName>
</protein>
<reference evidence="1 2" key="1">
    <citation type="submission" date="2018-09" db="EMBL/GenBank/DDBJ databases">
        <title>Genomic Encyclopedia of Archaeal and Bacterial Type Strains, Phase II (KMG-II): from individual species to whole genera.</title>
        <authorList>
            <person name="Goeker M."/>
        </authorList>
    </citation>
    <scope>NUCLEOTIDE SEQUENCE [LARGE SCALE GENOMIC DNA]</scope>
    <source>
        <strain evidence="1 2">DSM 21950</strain>
    </source>
</reference>
<dbReference type="Proteomes" id="UP000284531">
    <property type="component" value="Unassembled WGS sequence"/>
</dbReference>
<dbReference type="OrthoDB" id="680836at2"/>
<dbReference type="Pfam" id="PF16301">
    <property type="entry name" value="DUF4943"/>
    <property type="match status" value="1"/>
</dbReference>
<dbReference type="EMBL" id="RAPQ01000009">
    <property type="protein sequence ID" value="RKE02541.1"/>
    <property type="molecule type" value="Genomic_DNA"/>
</dbReference>
<dbReference type="PROSITE" id="PS51257">
    <property type="entry name" value="PROKAR_LIPOPROTEIN"/>
    <property type="match status" value="1"/>
</dbReference>
<name>A0A419X497_9BACT</name>
<keyword evidence="2" id="KW-1185">Reference proteome</keyword>
<organism evidence="1 2">
    <name type="scientific">Marinifilum flexuosum</name>
    <dbReference type="NCBI Taxonomy" id="1117708"/>
    <lineage>
        <taxon>Bacteria</taxon>
        <taxon>Pseudomonadati</taxon>
        <taxon>Bacteroidota</taxon>
        <taxon>Bacteroidia</taxon>
        <taxon>Marinilabiliales</taxon>
        <taxon>Marinifilaceae</taxon>
    </lineage>
</organism>
<sequence>MKTLRIIITSILLLSLLGCDKSGSEDLNNVDVDRYVELLKEGKYDALKLPEFTNNDIPALLAYRNDTQMIKDFPVNIISSYYHEECKLGIYILWTIESIRAIAIDSYYLIDGFPSQNPILQVTEENSDIPRMVFDAESHEIAAKAYFDWWEENKEKDFDEFKDINPLLETEYLWH</sequence>
<comment type="caution">
    <text evidence="1">The sequence shown here is derived from an EMBL/GenBank/DDBJ whole genome shotgun (WGS) entry which is preliminary data.</text>
</comment>
<proteinExistence type="predicted"/>
<evidence type="ECO:0000313" key="1">
    <source>
        <dbReference type="EMBL" id="RKE02541.1"/>
    </source>
</evidence>
<dbReference type="AlphaFoldDB" id="A0A419X497"/>
<accession>A0A419X497</accession>
<gene>
    <name evidence="1" type="ORF">BXY64_2636</name>
</gene>
<dbReference type="InterPro" id="IPR032546">
    <property type="entry name" value="DUF4943"/>
</dbReference>